<protein>
    <submittedName>
        <fullName evidence="1">Uncharacterized protein</fullName>
    </submittedName>
</protein>
<sequence>MEEFDIEVPLDTVMAAEPVGSPKVISAWAAAQMGHRLVAAFRTQDRNSAMHTAMEIADMLTARALEIDSTLIETGEVDASERQQIYSALDEDDRRVLIRLHQERPMPAEVGSLQPIFDHLIRLGLLTGKTTLTARGQQIAAGVLRHWPKSKAV</sequence>
<evidence type="ECO:0000313" key="2">
    <source>
        <dbReference type="Proteomes" id="UP001056685"/>
    </source>
</evidence>
<evidence type="ECO:0000313" key="1">
    <source>
        <dbReference type="EMBL" id="USN13940.1"/>
    </source>
</evidence>
<accession>A0A9E7MPV0</accession>
<dbReference type="Proteomes" id="UP001056685">
    <property type="component" value="Segment"/>
</dbReference>
<name>A0A9E7MPV0_9CAUD</name>
<organism evidence="1 2">
    <name type="scientific">Brevundimonas phage vB_BpoS-Kabachok</name>
    <dbReference type="NCBI Taxonomy" id="2948600"/>
    <lineage>
        <taxon>Viruses</taxon>
        <taxon>Duplodnaviria</taxon>
        <taxon>Heunggongvirae</taxon>
        <taxon>Uroviricota</taxon>
        <taxon>Caudoviricetes</taxon>
        <taxon>Jeanschmidtviridae</taxon>
        <taxon>Marchewkavirus</taxon>
        <taxon>Marchewkavirus kabachok</taxon>
    </lineage>
</organism>
<keyword evidence="2" id="KW-1185">Reference proteome</keyword>
<dbReference type="EMBL" id="ON529852">
    <property type="protein sequence ID" value="USN13940.1"/>
    <property type="molecule type" value="Genomic_DNA"/>
</dbReference>
<proteinExistence type="predicted"/>
<gene>
    <name evidence="1" type="ORF">KABACHOK_01040</name>
</gene>
<reference evidence="1" key="1">
    <citation type="submission" date="2022-05" db="EMBL/GenBank/DDBJ databases">
        <authorList>
            <person name="Friedrich I."/>
            <person name="Poehlein A."/>
            <person name="Schneider D."/>
            <person name="Hertel R."/>
            <person name="Daniel R."/>
        </authorList>
    </citation>
    <scope>NUCLEOTIDE SEQUENCE</scope>
</reference>